<dbReference type="GO" id="GO:0005524">
    <property type="term" value="F:ATP binding"/>
    <property type="evidence" value="ECO:0007669"/>
    <property type="project" value="UniProtKB-UniRule"/>
</dbReference>
<keyword evidence="1" id="KW-0436">Ligase</keyword>
<keyword evidence="3 4" id="KW-0067">ATP-binding</keyword>
<dbReference type="PROSITE" id="PS50975">
    <property type="entry name" value="ATP_GRASP"/>
    <property type="match status" value="1"/>
</dbReference>
<dbReference type="Proteomes" id="UP000198915">
    <property type="component" value="Unassembled WGS sequence"/>
</dbReference>
<evidence type="ECO:0000256" key="3">
    <source>
        <dbReference type="ARBA" id="ARBA00022840"/>
    </source>
</evidence>
<evidence type="ECO:0000256" key="2">
    <source>
        <dbReference type="ARBA" id="ARBA00022741"/>
    </source>
</evidence>
<sequence>MNYYLVNMGSDKVKKTQAVALVETANNGDEIKAIKRLNYEVVFLYTGLVHVDESNLMVADKSIKNKGILILDVLSGYIKQIQEEYDIVAIISPSDFFVHQVALICEQNDLHSLSPKLAKMLLNKYEFRQKQKSLNYLVPEFKLCTSLDEGKEWLKINNKNWVFKPLNGNESVGVKLIKSPEDLADSYKKLKQLSRFSNHVIGDRYILEEYISGPVYSCEFLKDKENILVLGVTNRSMSEPPHFIELGYEFPVQDAVARNIVETTLRFIQDFEFDFGPCHIEYIVNEGNVYILEVNPRLVGFPNYWMIDKTLNVDVLKLVMELFIKGNLATVSLEPTGYSACVEITAPMEGYLHSIIFEKDWSNNQNVFIYLNAEVGKYVRTASSNKDILVRILVSGENKKQTNEFLQEVKSTLKLLISNNENLYDCKS</sequence>
<evidence type="ECO:0000259" key="5">
    <source>
        <dbReference type="PROSITE" id="PS50975"/>
    </source>
</evidence>
<name>A0A1I4E3G3_9BACL</name>
<accession>A0A1I4E3G3</accession>
<evidence type="ECO:0000256" key="1">
    <source>
        <dbReference type="ARBA" id="ARBA00022598"/>
    </source>
</evidence>
<feature type="domain" description="ATP-grasp" evidence="5">
    <location>
        <begin position="128"/>
        <end position="324"/>
    </location>
</feature>
<dbReference type="EMBL" id="FORT01000028">
    <property type="protein sequence ID" value="SFK99803.1"/>
    <property type="molecule type" value="Genomic_DNA"/>
</dbReference>
<dbReference type="AlphaFoldDB" id="A0A1I4E3G3"/>
<dbReference type="GO" id="GO:0046872">
    <property type="term" value="F:metal ion binding"/>
    <property type="evidence" value="ECO:0007669"/>
    <property type="project" value="InterPro"/>
</dbReference>
<dbReference type="PANTHER" id="PTHR43585">
    <property type="entry name" value="FUMIPYRROLE BIOSYNTHESIS PROTEIN C"/>
    <property type="match status" value="1"/>
</dbReference>
<dbReference type="GO" id="GO:0016874">
    <property type="term" value="F:ligase activity"/>
    <property type="evidence" value="ECO:0007669"/>
    <property type="project" value="UniProtKB-KW"/>
</dbReference>
<organism evidence="6 7">
    <name type="scientific">Brevibacillus centrosporus</name>
    <dbReference type="NCBI Taxonomy" id="54910"/>
    <lineage>
        <taxon>Bacteria</taxon>
        <taxon>Bacillati</taxon>
        <taxon>Bacillota</taxon>
        <taxon>Bacilli</taxon>
        <taxon>Bacillales</taxon>
        <taxon>Paenibacillaceae</taxon>
        <taxon>Brevibacillus</taxon>
    </lineage>
</organism>
<keyword evidence="2 4" id="KW-0547">Nucleotide-binding</keyword>
<evidence type="ECO:0000256" key="4">
    <source>
        <dbReference type="PROSITE-ProRule" id="PRU00409"/>
    </source>
</evidence>
<dbReference type="Pfam" id="PF13535">
    <property type="entry name" value="ATP-grasp_4"/>
    <property type="match status" value="1"/>
</dbReference>
<dbReference type="InterPro" id="IPR052032">
    <property type="entry name" value="ATP-dep_AA_Ligase"/>
</dbReference>
<evidence type="ECO:0000313" key="7">
    <source>
        <dbReference type="Proteomes" id="UP000198915"/>
    </source>
</evidence>
<dbReference type="STRING" id="1884381.SAMN05518846_1289"/>
<dbReference type="Gene3D" id="3.30.470.20">
    <property type="entry name" value="ATP-grasp fold, B domain"/>
    <property type="match status" value="1"/>
</dbReference>
<protein>
    <submittedName>
        <fullName evidence="6">Biotin carboxylase</fullName>
    </submittedName>
</protein>
<dbReference type="SUPFAM" id="SSF56059">
    <property type="entry name" value="Glutathione synthetase ATP-binding domain-like"/>
    <property type="match status" value="1"/>
</dbReference>
<dbReference type="InterPro" id="IPR011761">
    <property type="entry name" value="ATP-grasp"/>
</dbReference>
<proteinExistence type="predicted"/>
<dbReference type="PROSITE" id="PS00867">
    <property type="entry name" value="CPSASE_2"/>
    <property type="match status" value="1"/>
</dbReference>
<keyword evidence="7" id="KW-1185">Reference proteome</keyword>
<reference evidence="7" key="1">
    <citation type="submission" date="2016-10" db="EMBL/GenBank/DDBJ databases">
        <authorList>
            <person name="Varghese N."/>
            <person name="Submissions S."/>
        </authorList>
    </citation>
    <scope>NUCLEOTIDE SEQUENCE [LARGE SCALE GENOMIC DNA]</scope>
    <source>
        <strain evidence="7">OK042</strain>
    </source>
</reference>
<dbReference type="InterPro" id="IPR005479">
    <property type="entry name" value="CPAse_ATP-bd"/>
</dbReference>
<evidence type="ECO:0000313" key="6">
    <source>
        <dbReference type="EMBL" id="SFK99803.1"/>
    </source>
</evidence>
<dbReference type="PANTHER" id="PTHR43585:SF2">
    <property type="entry name" value="ATP-GRASP ENZYME FSQD"/>
    <property type="match status" value="1"/>
</dbReference>
<gene>
    <name evidence="6" type="ORF">SAMN05518846_1289</name>
</gene>